<evidence type="ECO:0000313" key="4">
    <source>
        <dbReference type="Proteomes" id="UP000614334"/>
    </source>
</evidence>
<dbReference type="InterPro" id="IPR011009">
    <property type="entry name" value="Kinase-like_dom_sf"/>
</dbReference>
<sequence>MLFGLGTVGLGPTTTTENIKPVPSDKWNFNPENSEGIDELHERVARRLHNCVIDNGGLYIKAGQAIGLQAGLLPAPYREAFNTIFDQAPTEDFSIVKKTVESSLGAPISALFESFDPEPIASASIAQVHRAVLNGKEVAVKVQKSAILNKMLLWMGEKFFGMPIAFVATYVSDQMRHETDFIREARNATRAAEDIDSDPKLRGRALIPKVYWERTGDRVMTADWIGGACRITDAATQRKWGFDPKIAMDTLLDVIGAQVFVFGFLHADPHPGNGKFLVRPNPENPKIPQVVLIDHGLYVTLPEKFRKEYATLWRSLFIGDLDAIEASVLKYLLFKTRPHALAAILLRPHRVQKPDPSQQEHQDVPTDHYSQQVYVYAQRKDEDLSGISGSYPSAVGYAQAVPSVTYGISNTFHAVVSLVVFRIALSVVDLGFWFTRVWQWLYGPAWGFEDVLDKQFRDMARSELGVEIGDDGAEDTSQNEFPGIMLFTCEDSRDTAVTG</sequence>
<protein>
    <submittedName>
        <fullName evidence="3">ABC protein</fullName>
    </submittedName>
</protein>
<dbReference type="EMBL" id="JACYCF010000002">
    <property type="protein sequence ID" value="KAF8759844.1"/>
    <property type="molecule type" value="Genomic_DNA"/>
</dbReference>
<dbReference type="PANTHER" id="PTHR43173:SF37">
    <property type="entry name" value="ABC1 FAMILY PROTEIN C10F6.14C"/>
    <property type="match status" value="1"/>
</dbReference>
<gene>
    <name evidence="3" type="ORF">RHS01_02027</name>
</gene>
<accession>A0A8H7IKK6</accession>
<dbReference type="SUPFAM" id="SSF56112">
    <property type="entry name" value="Protein kinase-like (PK-like)"/>
    <property type="match status" value="1"/>
</dbReference>
<proteinExistence type="inferred from homology"/>
<dbReference type="PANTHER" id="PTHR43173">
    <property type="entry name" value="ABC1 FAMILY PROTEIN"/>
    <property type="match status" value="1"/>
</dbReference>
<evidence type="ECO:0000259" key="2">
    <source>
        <dbReference type="Pfam" id="PF03109"/>
    </source>
</evidence>
<dbReference type="InterPro" id="IPR004147">
    <property type="entry name" value="ABC1_dom"/>
</dbReference>
<dbReference type="InterPro" id="IPR045307">
    <property type="entry name" value="ADCK1_dom"/>
</dbReference>
<dbReference type="AlphaFoldDB" id="A0A8H7IKK6"/>
<feature type="domain" description="ABC1 atypical kinase-like" evidence="2">
    <location>
        <begin position="85"/>
        <end position="325"/>
    </location>
</feature>
<comment type="similarity">
    <text evidence="1">Belongs to the protein kinase superfamily. ADCK protein kinase family.</text>
</comment>
<evidence type="ECO:0000256" key="1">
    <source>
        <dbReference type="ARBA" id="ARBA00009670"/>
    </source>
</evidence>
<reference evidence="3" key="1">
    <citation type="submission" date="2020-09" db="EMBL/GenBank/DDBJ databases">
        <title>Comparative genome analyses of four rice-infecting Rhizoctonia solani isolates reveal extensive enrichment of homogalacturonan modification genes.</title>
        <authorList>
            <person name="Lee D.-Y."/>
            <person name="Jeon J."/>
            <person name="Kim K.-T."/>
            <person name="Cheong K."/>
            <person name="Song H."/>
            <person name="Choi G."/>
            <person name="Ko J."/>
            <person name="Opiyo S.O."/>
            <person name="Zuo S."/>
            <person name="Madhav S."/>
            <person name="Lee Y.-H."/>
            <person name="Wang G.-L."/>
        </authorList>
    </citation>
    <scope>NUCLEOTIDE SEQUENCE</scope>
    <source>
        <strain evidence="3">AG1-IA B2</strain>
    </source>
</reference>
<dbReference type="CDD" id="cd13969">
    <property type="entry name" value="ADCK1-like"/>
    <property type="match status" value="1"/>
</dbReference>
<evidence type="ECO:0000313" key="3">
    <source>
        <dbReference type="EMBL" id="KAF8759844.1"/>
    </source>
</evidence>
<name>A0A8H7IKK6_9AGAM</name>
<organism evidence="3 4">
    <name type="scientific">Rhizoctonia solani</name>
    <dbReference type="NCBI Taxonomy" id="456999"/>
    <lineage>
        <taxon>Eukaryota</taxon>
        <taxon>Fungi</taxon>
        <taxon>Dikarya</taxon>
        <taxon>Basidiomycota</taxon>
        <taxon>Agaricomycotina</taxon>
        <taxon>Agaricomycetes</taxon>
        <taxon>Cantharellales</taxon>
        <taxon>Ceratobasidiaceae</taxon>
        <taxon>Rhizoctonia</taxon>
    </lineage>
</organism>
<dbReference type="Pfam" id="PF03109">
    <property type="entry name" value="ABC1"/>
    <property type="match status" value="1"/>
</dbReference>
<dbReference type="Proteomes" id="UP000614334">
    <property type="component" value="Unassembled WGS sequence"/>
</dbReference>
<dbReference type="InterPro" id="IPR051130">
    <property type="entry name" value="Mito_struct-func_regulator"/>
</dbReference>
<comment type="caution">
    <text evidence="3">The sequence shown here is derived from an EMBL/GenBank/DDBJ whole genome shotgun (WGS) entry which is preliminary data.</text>
</comment>